<dbReference type="InterPro" id="IPR050722">
    <property type="entry name" value="Pyruvate:ferred/Flavod_OxRd"/>
</dbReference>
<dbReference type="Gene3D" id="3.40.50.970">
    <property type="match status" value="2"/>
</dbReference>
<evidence type="ECO:0000313" key="9">
    <source>
        <dbReference type="EMBL" id="HEB94967.1"/>
    </source>
</evidence>
<dbReference type="Pfam" id="PF13370">
    <property type="entry name" value="Fer4_13"/>
    <property type="match status" value="1"/>
</dbReference>
<dbReference type="GO" id="GO:0016903">
    <property type="term" value="F:oxidoreductase activity, acting on the aldehyde or oxo group of donors"/>
    <property type="evidence" value="ECO:0007669"/>
    <property type="project" value="InterPro"/>
</dbReference>
<dbReference type="Pfam" id="PF01558">
    <property type="entry name" value="POR"/>
    <property type="match status" value="1"/>
</dbReference>
<feature type="domain" description="4Fe-4S ferredoxin-type" evidence="8">
    <location>
        <begin position="777"/>
        <end position="807"/>
    </location>
</feature>
<feature type="domain" description="4Fe-4S ferredoxin-type" evidence="8">
    <location>
        <begin position="915"/>
        <end position="944"/>
    </location>
</feature>
<dbReference type="PANTHER" id="PTHR32154">
    <property type="entry name" value="PYRUVATE-FLAVODOXIN OXIDOREDUCTASE-RELATED"/>
    <property type="match status" value="1"/>
</dbReference>
<dbReference type="GO" id="GO:0046872">
    <property type="term" value="F:metal ion binding"/>
    <property type="evidence" value="ECO:0007669"/>
    <property type="project" value="UniProtKB-KW"/>
</dbReference>
<evidence type="ECO:0000256" key="2">
    <source>
        <dbReference type="ARBA" id="ARBA00022485"/>
    </source>
</evidence>
<accession>A0A831RJD3</accession>
<reference evidence="9" key="1">
    <citation type="journal article" date="2020" name="mSystems">
        <title>Genome- and Community-Level Interaction Insights into Carbon Utilization and Element Cycling Functions of Hydrothermarchaeota in Hydrothermal Sediment.</title>
        <authorList>
            <person name="Zhou Z."/>
            <person name="Liu Y."/>
            <person name="Xu W."/>
            <person name="Pan J."/>
            <person name="Luo Z.H."/>
            <person name="Li M."/>
        </authorList>
    </citation>
    <scope>NUCLEOTIDE SEQUENCE [LARGE SCALE GENOMIC DNA]</scope>
    <source>
        <strain evidence="9">HyVt-443</strain>
    </source>
</reference>
<evidence type="ECO:0000256" key="4">
    <source>
        <dbReference type="ARBA" id="ARBA00022982"/>
    </source>
</evidence>
<evidence type="ECO:0000256" key="6">
    <source>
        <dbReference type="ARBA" id="ARBA00023004"/>
    </source>
</evidence>
<evidence type="ECO:0000259" key="8">
    <source>
        <dbReference type="PROSITE" id="PS51379"/>
    </source>
</evidence>
<dbReference type="Gene3D" id="3.30.70.20">
    <property type="match status" value="2"/>
</dbReference>
<keyword evidence="7" id="KW-0411">Iron-sulfur</keyword>
<dbReference type="GO" id="GO:0006979">
    <property type="term" value="P:response to oxidative stress"/>
    <property type="evidence" value="ECO:0007669"/>
    <property type="project" value="TreeGrafter"/>
</dbReference>
<keyword evidence="3" id="KW-0479">Metal-binding</keyword>
<dbReference type="InterPro" id="IPR002880">
    <property type="entry name" value="Pyrv_Fd/Flavodoxin_OxRdtase_N"/>
</dbReference>
<dbReference type="GO" id="GO:0030976">
    <property type="term" value="F:thiamine pyrophosphate binding"/>
    <property type="evidence" value="ECO:0007669"/>
    <property type="project" value="InterPro"/>
</dbReference>
<dbReference type="InterPro" id="IPR029061">
    <property type="entry name" value="THDP-binding"/>
</dbReference>
<dbReference type="Gene3D" id="3.40.50.920">
    <property type="match status" value="1"/>
</dbReference>
<dbReference type="PROSITE" id="PS00198">
    <property type="entry name" value="4FE4S_FER_1"/>
    <property type="match status" value="1"/>
</dbReference>
<evidence type="ECO:0000256" key="7">
    <source>
        <dbReference type="ARBA" id="ARBA00023014"/>
    </source>
</evidence>
<protein>
    <submittedName>
        <fullName evidence="9">Pyruvate ferredoxin oxidoreductase</fullName>
    </submittedName>
</protein>
<dbReference type="InterPro" id="IPR002869">
    <property type="entry name" value="Pyrv_flavodox_OxRed_cen"/>
</dbReference>
<dbReference type="InterPro" id="IPR033412">
    <property type="entry name" value="PFOR_II"/>
</dbReference>
<gene>
    <name evidence="9" type="ORF">ENI96_00885</name>
</gene>
<dbReference type="GO" id="GO:0044281">
    <property type="term" value="P:small molecule metabolic process"/>
    <property type="evidence" value="ECO:0007669"/>
    <property type="project" value="UniProtKB-ARBA"/>
</dbReference>
<evidence type="ECO:0000256" key="1">
    <source>
        <dbReference type="ARBA" id="ARBA00022448"/>
    </source>
</evidence>
<dbReference type="CDD" id="cd07034">
    <property type="entry name" value="TPP_PYR_PFOR_IOR-alpha_like"/>
    <property type="match status" value="1"/>
</dbReference>
<dbReference type="Pfam" id="PF01855">
    <property type="entry name" value="POR_N"/>
    <property type="match status" value="1"/>
</dbReference>
<dbReference type="SUPFAM" id="SSF53323">
    <property type="entry name" value="Pyruvate-ferredoxin oxidoreductase, PFOR, domain III"/>
    <property type="match status" value="1"/>
</dbReference>
<dbReference type="EMBL" id="DRKP01000010">
    <property type="protein sequence ID" value="HEB94967.1"/>
    <property type="molecule type" value="Genomic_DNA"/>
</dbReference>
<name>A0A831RJD3_9GAMM</name>
<dbReference type="InterPro" id="IPR017900">
    <property type="entry name" value="4Fe4S_Fe_S_CS"/>
</dbReference>
<proteinExistence type="predicted"/>
<dbReference type="Gene3D" id="3.40.920.10">
    <property type="entry name" value="Pyruvate-ferredoxin oxidoreductase, PFOR, domain III"/>
    <property type="match status" value="1"/>
</dbReference>
<comment type="caution">
    <text evidence="9">The sequence shown here is derived from an EMBL/GenBank/DDBJ whole genome shotgun (WGS) entry which is preliminary data.</text>
</comment>
<keyword evidence="2" id="KW-0004">4Fe-4S</keyword>
<dbReference type="SUPFAM" id="SSF52518">
    <property type="entry name" value="Thiamin diphosphate-binding fold (THDP-binding)"/>
    <property type="match status" value="2"/>
</dbReference>
<keyword evidence="6" id="KW-0408">Iron</keyword>
<keyword evidence="1" id="KW-0813">Transport</keyword>
<dbReference type="InterPro" id="IPR019752">
    <property type="entry name" value="Pyrv/ketoisovalerate_OxRed_cat"/>
</dbReference>
<dbReference type="SUPFAM" id="SSF52922">
    <property type="entry name" value="TK C-terminal domain-like"/>
    <property type="match status" value="1"/>
</dbReference>
<dbReference type="Pfam" id="PF02775">
    <property type="entry name" value="TPP_enzyme_C"/>
    <property type="match status" value="1"/>
</dbReference>
<evidence type="ECO:0000256" key="5">
    <source>
        <dbReference type="ARBA" id="ARBA00023002"/>
    </source>
</evidence>
<dbReference type="SUPFAM" id="SSF54862">
    <property type="entry name" value="4Fe-4S ferredoxins"/>
    <property type="match status" value="1"/>
</dbReference>
<dbReference type="Pfam" id="PF17147">
    <property type="entry name" value="PFOR_II"/>
    <property type="match status" value="1"/>
</dbReference>
<dbReference type="InterPro" id="IPR011766">
    <property type="entry name" value="TPP_enzyme_TPP-bd"/>
</dbReference>
<dbReference type="PANTHER" id="PTHR32154:SF0">
    <property type="entry name" value="PYRUVATE-FLAVODOXIN OXIDOREDUCTASE-RELATED"/>
    <property type="match status" value="1"/>
</dbReference>
<dbReference type="GO" id="GO:0051539">
    <property type="term" value="F:4 iron, 4 sulfur cluster binding"/>
    <property type="evidence" value="ECO:0007669"/>
    <property type="project" value="UniProtKB-KW"/>
</dbReference>
<dbReference type="Proteomes" id="UP000886251">
    <property type="component" value="Unassembled WGS sequence"/>
</dbReference>
<dbReference type="InterPro" id="IPR017896">
    <property type="entry name" value="4Fe4S_Fe-S-bd"/>
</dbReference>
<keyword evidence="5" id="KW-0560">Oxidoreductase</keyword>
<dbReference type="InterPro" id="IPR009014">
    <property type="entry name" value="Transketo_C/PFOR_II"/>
</dbReference>
<evidence type="ECO:0000256" key="3">
    <source>
        <dbReference type="ARBA" id="ARBA00022723"/>
    </source>
</evidence>
<sequence length="1652" mass="183265">MFGKKAQKEFRYPGIPMAMDGNSAVILCEREASDAAGAYPITPSTQMGEYWAEEVARGHINVTGKPLVFVEPESEHAAAAVTAGMSMSGLRATNFSSAQGVAFMHESLYAAVGKRLPYVLNIGTRAITKASLNVHCGHDDYHCIDDTGFFQVFAKDAQGAADLNLIGRKIAELSLTPAAVAQDGFLTTHLIEPLRVPERELIEEFCGRPDDIIDCPTPAQRMLYGDRRRRVPEVWDVDNPMLSGSVQNQDAYMQAVAAQRPYFFEHISAIADQVMDEYYRLTGRRYNRIGQYRMEDADYVIVGQGSMIVQAEAVADYLRDTRKLKVGVVDLTMYRPFPGDLVGKALQGRKGVAVLERTDQPLAEDLPLIREVRAAIGKCVENGMQQDGDRPWPAYASYRADQVPPLYSGSYGLGSRDLQPEGLIGAIENMLPDGGRRRFFYLGVDFVREPDDPKAEIRQNELLEAYPQVAELAIHGSENPDLLPAGAITVRMHSVGGWGAITTGKNLAMTLYDLLGFDIRANPKYGSEKKGQPTTYYLSAAPERIRLNCEYHYVDVVLSPDPNVFGHSNPLYGLKEGGTFIIQSSLESPAEVWAQIPSRYQKYIVDHDIRIFYVDGFRIAREEASNPELQFRMQGNAFQGAFFAASPLMEKAGLDEEGLFQAIENQLRDKFGSKGERVVADNLRVVRRGFDEITEITDKPVGLNPQMVRKSPDLPVMLRRLPVGDGRVSDVHRFWEQTGSFYLSGRGSDNLADPFMATSLIPAATGVYRDMTQIRFEYPKFVTENCTACGDCYTACPDSAIPGLVSTIAQVFNTAIERIETRGTPTLYLRRESRQVEKRLRALIDEAGEQAVVSSLIDQAVLETLAASELEAEKKAALEQEFGLFMEALGGFEFSITKPYYLNREKKSKGSGGLFSITVNPYTCKGCMECVEVCDDGALVAEPQDQAAIERMRRDWAFWLDLPTTDPDFIRIDDLDEKIGALETLLLDKGNYESMVSGDGACLGCGEKTAIHLFTSTVTALMQPRVKRHLAELDDLIGRLETHVRLKLAESIDLTNLEAVNEAVESHEETDLTLAELSATLDEEARPVDQQWLKRVTRLLEKLRHLKWLYTDGTTRQGRAAMGIVNATGCTSVWGSTFPYNPYPFPWTSHLFQDSPSVAMGIFEGHMAKMAEGFKAIRQAKLELEGNYSPEEHDAFFTHFDWRQFSDEEWRLCPPVVSIGGDGAMYDIGFQNLSRALASGMPIKVLVLDTQVYSNTGGQACTSGFVGQVADMSPYGKAWKGKTEIRKEMSLIGMAHRTSFVLQSSQANVTHMLEGFIDGLNSRRPALFNIYTTCQPEHGVGDDASEHQAKMALESRAYPLFRYDPDAGTTFEECCDLEGNPALERDWPGYRLDYLDENGRPASLELPMTFADFAFTEGRFRKHFRKAPPETWDQGDPAGTGAAGAVDMVPLHEFLELDEDDRDGRYPYIWALDGKNRLMRILVAQEIVKSCEERRDFWRQLKSLAGVEHRFDMQAVVEQAKAEMAQKLTHSLLALAGGGDMAALTDAVAGGGNGAGAPSQAGGNGAMAADYEPVWIETPECTACDECTEINPNIFAYNEEKKAVVVDPRGGPFKDIVKAAEKCTAGCLHPGTPWNPNEKDLDKLVRRAEKYQ</sequence>
<dbReference type="PROSITE" id="PS51379">
    <property type="entry name" value="4FE4S_FER_2"/>
    <property type="match status" value="2"/>
</dbReference>
<keyword evidence="4" id="KW-0249">Electron transport</keyword>
<organism evidence="9">
    <name type="scientific">Sedimenticola thiotaurini</name>
    <dbReference type="NCBI Taxonomy" id="1543721"/>
    <lineage>
        <taxon>Bacteria</taxon>
        <taxon>Pseudomonadati</taxon>
        <taxon>Pseudomonadota</taxon>
        <taxon>Gammaproteobacteria</taxon>
        <taxon>Chromatiales</taxon>
        <taxon>Sedimenticolaceae</taxon>
        <taxon>Sedimenticola</taxon>
    </lineage>
</organism>
<keyword evidence="9" id="KW-0670">Pyruvate</keyword>